<reference evidence="2" key="1">
    <citation type="journal article" date="2020" name="Stud. Mycol.">
        <title>101 Dothideomycetes genomes: a test case for predicting lifestyles and emergence of pathogens.</title>
        <authorList>
            <person name="Haridas S."/>
            <person name="Albert R."/>
            <person name="Binder M."/>
            <person name="Bloem J."/>
            <person name="Labutti K."/>
            <person name="Salamov A."/>
            <person name="Andreopoulos B."/>
            <person name="Baker S."/>
            <person name="Barry K."/>
            <person name="Bills G."/>
            <person name="Bluhm B."/>
            <person name="Cannon C."/>
            <person name="Castanera R."/>
            <person name="Culley D."/>
            <person name="Daum C."/>
            <person name="Ezra D."/>
            <person name="Gonzalez J."/>
            <person name="Henrissat B."/>
            <person name="Kuo A."/>
            <person name="Liang C."/>
            <person name="Lipzen A."/>
            <person name="Lutzoni F."/>
            <person name="Magnuson J."/>
            <person name="Mondo S."/>
            <person name="Nolan M."/>
            <person name="Ohm R."/>
            <person name="Pangilinan J."/>
            <person name="Park H.-J."/>
            <person name="Ramirez L."/>
            <person name="Alfaro M."/>
            <person name="Sun H."/>
            <person name="Tritt A."/>
            <person name="Yoshinaga Y."/>
            <person name="Zwiers L.-H."/>
            <person name="Turgeon B."/>
            <person name="Goodwin S."/>
            <person name="Spatafora J."/>
            <person name="Crous P."/>
            <person name="Grigoriev I."/>
        </authorList>
    </citation>
    <scope>NUCLEOTIDE SEQUENCE</scope>
    <source>
        <strain evidence="2">SCOH1-5</strain>
    </source>
</reference>
<feature type="compositionally biased region" description="Acidic residues" evidence="1">
    <location>
        <begin position="56"/>
        <end position="72"/>
    </location>
</feature>
<feature type="compositionally biased region" description="Basic and acidic residues" evidence="1">
    <location>
        <begin position="46"/>
        <end position="55"/>
    </location>
</feature>
<proteinExistence type="predicted"/>
<dbReference type="Proteomes" id="UP000799539">
    <property type="component" value="Unassembled WGS sequence"/>
</dbReference>
<feature type="region of interest" description="Disordered" evidence="1">
    <location>
        <begin position="46"/>
        <end position="77"/>
    </location>
</feature>
<protein>
    <submittedName>
        <fullName evidence="2">Uncharacterized protein</fullName>
    </submittedName>
</protein>
<dbReference type="AlphaFoldDB" id="A0A6A6FH13"/>
<evidence type="ECO:0000313" key="3">
    <source>
        <dbReference type="Proteomes" id="UP000799539"/>
    </source>
</evidence>
<feature type="compositionally biased region" description="Low complexity" evidence="1">
    <location>
        <begin position="315"/>
        <end position="335"/>
    </location>
</feature>
<evidence type="ECO:0000313" key="2">
    <source>
        <dbReference type="EMBL" id="KAF2212757.1"/>
    </source>
</evidence>
<dbReference type="OrthoDB" id="3645337at2759"/>
<evidence type="ECO:0000256" key="1">
    <source>
        <dbReference type="SAM" id="MobiDB-lite"/>
    </source>
</evidence>
<keyword evidence="3" id="KW-1185">Reference proteome</keyword>
<accession>A0A6A6FH13</accession>
<feature type="region of interest" description="Disordered" evidence="1">
    <location>
        <begin position="298"/>
        <end position="335"/>
    </location>
</feature>
<gene>
    <name evidence="2" type="ORF">CERZMDRAFT_84389</name>
</gene>
<name>A0A6A6FH13_9PEZI</name>
<feature type="region of interest" description="Disordered" evidence="1">
    <location>
        <begin position="86"/>
        <end position="105"/>
    </location>
</feature>
<organism evidence="2 3">
    <name type="scientific">Cercospora zeae-maydis SCOH1-5</name>
    <dbReference type="NCBI Taxonomy" id="717836"/>
    <lineage>
        <taxon>Eukaryota</taxon>
        <taxon>Fungi</taxon>
        <taxon>Dikarya</taxon>
        <taxon>Ascomycota</taxon>
        <taxon>Pezizomycotina</taxon>
        <taxon>Dothideomycetes</taxon>
        <taxon>Dothideomycetidae</taxon>
        <taxon>Mycosphaerellales</taxon>
        <taxon>Mycosphaerellaceae</taxon>
        <taxon>Cercospora</taxon>
    </lineage>
</organism>
<sequence>MIMTTQKYEENLEFQENKYDSATTLAIPNWSQLYLRRRDHTRHLQRISETDHQTTEEEEEEEEEEEGKEEEEKEKHLTTMAETAILSPSEDRHHNPRSHSSTATPNALEILFSPFDLLPNPQKTYTIRPSTSDIKEVHCHTTGLQPYTIKRKALRPGRRPMITIASLPNREIVAGTKAGRRECHIFVGSPEQGATVWLPVVQNRSSGFWTFNANERVLRWIGKREREAWLGTCGASSNSSGKSGEAFELVDVITGEPLAGYRTPESSGATLEIYGEMEQSLELLTMASILAVLERGGTTRTRGKTGEGKSFFLGSECSSPESSRSASPCPSRASD</sequence>
<dbReference type="EMBL" id="ML992672">
    <property type="protein sequence ID" value="KAF2212757.1"/>
    <property type="molecule type" value="Genomic_DNA"/>
</dbReference>